<gene>
    <name evidence="3" type="ORF">LCGC14_0093920</name>
</gene>
<organism evidence="3">
    <name type="scientific">marine sediment metagenome</name>
    <dbReference type="NCBI Taxonomy" id="412755"/>
    <lineage>
        <taxon>unclassified sequences</taxon>
        <taxon>metagenomes</taxon>
        <taxon>ecological metagenomes</taxon>
    </lineage>
</organism>
<comment type="caution">
    <text evidence="3">The sequence shown here is derived from an EMBL/GenBank/DDBJ whole genome shotgun (WGS) entry which is preliminary data.</text>
</comment>
<feature type="domain" description="VTT" evidence="2">
    <location>
        <begin position="117"/>
        <end position="215"/>
    </location>
</feature>
<dbReference type="AlphaFoldDB" id="A0A0F9VU63"/>
<name>A0A0F9VU63_9ZZZZ</name>
<reference evidence="3" key="1">
    <citation type="journal article" date="2015" name="Nature">
        <title>Complex archaea that bridge the gap between prokaryotes and eukaryotes.</title>
        <authorList>
            <person name="Spang A."/>
            <person name="Saw J.H."/>
            <person name="Jorgensen S.L."/>
            <person name="Zaremba-Niedzwiedzka K."/>
            <person name="Martijn J."/>
            <person name="Lind A.E."/>
            <person name="van Eijk R."/>
            <person name="Schleper C."/>
            <person name="Guy L."/>
            <person name="Ettema T.J."/>
        </authorList>
    </citation>
    <scope>NUCLEOTIDE SEQUENCE</scope>
</reference>
<keyword evidence="1" id="KW-1133">Transmembrane helix</keyword>
<evidence type="ECO:0000256" key="1">
    <source>
        <dbReference type="SAM" id="Phobius"/>
    </source>
</evidence>
<evidence type="ECO:0000313" key="3">
    <source>
        <dbReference type="EMBL" id="KKO03468.1"/>
    </source>
</evidence>
<dbReference type="Pfam" id="PF09335">
    <property type="entry name" value="VTT_dom"/>
    <property type="match status" value="1"/>
</dbReference>
<keyword evidence="1" id="KW-0472">Membrane</keyword>
<dbReference type="InterPro" id="IPR032816">
    <property type="entry name" value="VTT_dom"/>
</dbReference>
<feature type="transmembrane region" description="Helical" evidence="1">
    <location>
        <begin position="197"/>
        <end position="216"/>
    </location>
</feature>
<sequence length="258" mass="28009">MDESSRQVVDVAVADPSLPDGIRLRRWLAAYGVFLAAAGAWLAILVVAQTSSWQQWAEQFVGTFSAMSATAKLLAFAIYMSLCCTFLPMPTGWIVSALALPGVAVGPNIWTTTLLIAAVGGAGSTIANLNDYHLFTWVLRSRRVARVRSSRLYHSASRWFTKAPFALLVIFNILPIPVDVVRILATTHRYPRAPFAAANFIGRFIRYAVIAAATYLLGSDGWIAAAALLAVAALLGIERGATALIRTMRRRRAQEISS</sequence>
<feature type="transmembrane region" description="Helical" evidence="1">
    <location>
        <begin position="222"/>
        <end position="245"/>
    </location>
</feature>
<keyword evidence="1" id="KW-0812">Transmembrane</keyword>
<evidence type="ECO:0000259" key="2">
    <source>
        <dbReference type="Pfam" id="PF09335"/>
    </source>
</evidence>
<feature type="transmembrane region" description="Helical" evidence="1">
    <location>
        <begin position="165"/>
        <end position="185"/>
    </location>
</feature>
<accession>A0A0F9VU63</accession>
<protein>
    <recommendedName>
        <fullName evidence="2">VTT domain-containing protein</fullName>
    </recommendedName>
</protein>
<feature type="transmembrane region" description="Helical" evidence="1">
    <location>
        <begin position="28"/>
        <end position="48"/>
    </location>
</feature>
<dbReference type="EMBL" id="LAZR01000026">
    <property type="protein sequence ID" value="KKO03468.1"/>
    <property type="molecule type" value="Genomic_DNA"/>
</dbReference>
<proteinExistence type="predicted"/>